<dbReference type="Proteomes" id="UP000554235">
    <property type="component" value="Unassembled WGS sequence"/>
</dbReference>
<gene>
    <name evidence="1" type="ORF">FALBO_11813</name>
</gene>
<accession>A0A8H4PHL9</accession>
<keyword evidence="2" id="KW-1185">Reference proteome</keyword>
<dbReference type="AlphaFoldDB" id="A0A8H4PHL9"/>
<evidence type="ECO:0000313" key="2">
    <source>
        <dbReference type="Proteomes" id="UP000554235"/>
    </source>
</evidence>
<sequence length="166" mass="18470">MLRQEDPDSRLPAEFVDALICLFRRDQSQKLVTAGPTSILDRGLTSILRPMVFMASCAEEESLEEIAIKALGPPRSWSKNIIDAIIGCLSNQNHGVKMAVLSALKEDPEVVATRIKAISARVNVEYSPVRKHAVEIISEQQHLPQTTLESITIRLCRPKEERIVGD</sequence>
<organism evidence="1 2">
    <name type="scientific">Fusarium albosuccineum</name>
    <dbReference type="NCBI Taxonomy" id="1237068"/>
    <lineage>
        <taxon>Eukaryota</taxon>
        <taxon>Fungi</taxon>
        <taxon>Dikarya</taxon>
        <taxon>Ascomycota</taxon>
        <taxon>Pezizomycotina</taxon>
        <taxon>Sordariomycetes</taxon>
        <taxon>Hypocreomycetidae</taxon>
        <taxon>Hypocreales</taxon>
        <taxon>Nectriaceae</taxon>
        <taxon>Fusarium</taxon>
        <taxon>Fusarium decemcellulare species complex</taxon>
    </lineage>
</organism>
<reference evidence="1 2" key="1">
    <citation type="submission" date="2020-01" db="EMBL/GenBank/DDBJ databases">
        <title>Identification and distribution of gene clusters putatively required for synthesis of sphingolipid metabolism inhibitors in phylogenetically diverse species of the filamentous fungus Fusarium.</title>
        <authorList>
            <person name="Kim H.-S."/>
            <person name="Busman M."/>
            <person name="Brown D.W."/>
            <person name="Divon H."/>
            <person name="Uhlig S."/>
            <person name="Proctor R.H."/>
        </authorList>
    </citation>
    <scope>NUCLEOTIDE SEQUENCE [LARGE SCALE GENOMIC DNA]</scope>
    <source>
        <strain evidence="1 2">NRRL 20459</strain>
    </source>
</reference>
<name>A0A8H4PHL9_9HYPO</name>
<proteinExistence type="predicted"/>
<protein>
    <submittedName>
        <fullName evidence="1">NACHT LRR and PYD domains-containing 3</fullName>
    </submittedName>
</protein>
<comment type="caution">
    <text evidence="1">The sequence shown here is derived from an EMBL/GenBank/DDBJ whole genome shotgun (WGS) entry which is preliminary data.</text>
</comment>
<evidence type="ECO:0000313" key="1">
    <source>
        <dbReference type="EMBL" id="KAF4461387.1"/>
    </source>
</evidence>
<dbReference type="EMBL" id="JAADYS010001730">
    <property type="protein sequence ID" value="KAF4461387.1"/>
    <property type="molecule type" value="Genomic_DNA"/>
</dbReference>